<evidence type="ECO:0000313" key="2">
    <source>
        <dbReference type="EMBL" id="KAK8859772.1"/>
    </source>
</evidence>
<feature type="region of interest" description="Disordered" evidence="1">
    <location>
        <begin position="1"/>
        <end position="65"/>
    </location>
</feature>
<dbReference type="EMBL" id="JAPCWZ010000006">
    <property type="protein sequence ID" value="KAK8859772.1"/>
    <property type="molecule type" value="Genomic_DNA"/>
</dbReference>
<gene>
    <name evidence="2" type="ORF">PGQ11_010506</name>
</gene>
<feature type="compositionally biased region" description="Low complexity" evidence="1">
    <location>
        <begin position="1"/>
        <end position="38"/>
    </location>
</feature>
<name>A0ABR2I9V6_9PEZI</name>
<keyword evidence="3" id="KW-1185">Reference proteome</keyword>
<reference evidence="2 3" key="1">
    <citation type="journal article" date="2024" name="IMA Fungus">
        <title>Apiospora arundinis, a panoply of carbohydrate-active enzymes and secondary metabolites.</title>
        <authorList>
            <person name="Sorensen T."/>
            <person name="Petersen C."/>
            <person name="Muurmann A.T."/>
            <person name="Christiansen J.V."/>
            <person name="Brundto M.L."/>
            <person name="Overgaard C.K."/>
            <person name="Boysen A.T."/>
            <person name="Wollenberg R.D."/>
            <person name="Larsen T.O."/>
            <person name="Sorensen J.L."/>
            <person name="Nielsen K.L."/>
            <person name="Sondergaard T.E."/>
        </authorList>
    </citation>
    <scope>NUCLEOTIDE SEQUENCE [LARGE SCALE GENOMIC DNA]</scope>
    <source>
        <strain evidence="2 3">AAU 773</strain>
    </source>
</reference>
<proteinExistence type="predicted"/>
<dbReference type="InterPro" id="IPR036388">
    <property type="entry name" value="WH-like_DNA-bd_sf"/>
</dbReference>
<dbReference type="Proteomes" id="UP001390339">
    <property type="component" value="Unassembled WGS sequence"/>
</dbReference>
<organism evidence="2 3">
    <name type="scientific">Apiospora arundinis</name>
    <dbReference type="NCBI Taxonomy" id="335852"/>
    <lineage>
        <taxon>Eukaryota</taxon>
        <taxon>Fungi</taxon>
        <taxon>Dikarya</taxon>
        <taxon>Ascomycota</taxon>
        <taxon>Pezizomycotina</taxon>
        <taxon>Sordariomycetes</taxon>
        <taxon>Xylariomycetidae</taxon>
        <taxon>Amphisphaeriales</taxon>
        <taxon>Apiosporaceae</taxon>
        <taxon>Apiospora</taxon>
    </lineage>
</organism>
<feature type="region of interest" description="Disordered" evidence="1">
    <location>
        <begin position="236"/>
        <end position="268"/>
    </location>
</feature>
<dbReference type="Gene3D" id="1.10.10.10">
    <property type="entry name" value="Winged helix-like DNA-binding domain superfamily/Winged helix DNA-binding domain"/>
    <property type="match status" value="1"/>
</dbReference>
<accession>A0ABR2I9V6</accession>
<feature type="compositionally biased region" description="Basic residues" evidence="1">
    <location>
        <begin position="128"/>
        <end position="137"/>
    </location>
</feature>
<comment type="caution">
    <text evidence="2">The sequence shown here is derived from an EMBL/GenBank/DDBJ whole genome shotgun (WGS) entry which is preliminary data.</text>
</comment>
<evidence type="ECO:0000256" key="1">
    <source>
        <dbReference type="SAM" id="MobiDB-lite"/>
    </source>
</evidence>
<sequence>MDGTQAQAQAQVQAQGQVQAPVQAHAHEQLLVQEQAQVQEEEQAQAKGKTGRPAGNHSKSLTPGMRDRICELHSIGWGYKAIHRKHPQIPVSTIRYTIKMEPLRKENASLPRSGRPRTRHLDGDDAKPRKRTPRKVNNKAAAAAHSMSPVVVDDSNSALDSAMGMDESDTTPLEGSREVSAPIVFGDSSKMAADSTIRLGNNDEGDASHGRPSREHFFQMQHAARVLGSGENNEGALRASAEGQPGNVEDRSIQRPIADNGLPPAPAPQAQRCLVCPHCGHGVPPAGVRAPARVEYRDVGVDP</sequence>
<protein>
    <submittedName>
        <fullName evidence="2">Transposable element tc3 transposase</fullName>
    </submittedName>
</protein>
<evidence type="ECO:0000313" key="3">
    <source>
        <dbReference type="Proteomes" id="UP001390339"/>
    </source>
</evidence>
<feature type="region of interest" description="Disordered" evidence="1">
    <location>
        <begin position="104"/>
        <end position="148"/>
    </location>
</feature>